<evidence type="ECO:0000256" key="8">
    <source>
        <dbReference type="ARBA" id="ARBA00023012"/>
    </source>
</evidence>
<comment type="catalytic activity">
    <reaction evidence="1">
        <text>ATP + protein L-histidine = ADP + protein N-phospho-L-histidine.</text>
        <dbReference type="EC" id="2.7.13.3"/>
    </reaction>
</comment>
<feature type="transmembrane region" description="Helical" evidence="9">
    <location>
        <begin position="135"/>
        <end position="154"/>
    </location>
</feature>
<keyword evidence="13" id="KW-1185">Reference proteome</keyword>
<evidence type="ECO:0000256" key="1">
    <source>
        <dbReference type="ARBA" id="ARBA00000085"/>
    </source>
</evidence>
<evidence type="ECO:0000313" key="13">
    <source>
        <dbReference type="Proteomes" id="UP000030011"/>
    </source>
</evidence>
<dbReference type="PANTHER" id="PTHR24421:SF10">
    <property type="entry name" value="NITRATE_NITRITE SENSOR PROTEIN NARQ"/>
    <property type="match status" value="1"/>
</dbReference>
<feature type="transmembrane region" description="Helical" evidence="9">
    <location>
        <begin position="35"/>
        <end position="56"/>
    </location>
</feature>
<feature type="transmembrane region" description="Helical" evidence="9">
    <location>
        <begin position="174"/>
        <end position="194"/>
    </location>
</feature>
<evidence type="ECO:0000259" key="11">
    <source>
        <dbReference type="Pfam" id="PF07730"/>
    </source>
</evidence>
<protein>
    <recommendedName>
        <fullName evidence="2">histidine kinase</fullName>
        <ecNumber evidence="2">2.7.13.3</ecNumber>
    </recommendedName>
</protein>
<feature type="transmembrane region" description="Helical" evidence="9">
    <location>
        <begin position="101"/>
        <end position="123"/>
    </location>
</feature>
<dbReference type="RefSeq" id="WP_084764300.1">
    <property type="nucleotide sequence ID" value="NZ_AVPK01000004.1"/>
</dbReference>
<keyword evidence="9" id="KW-0812">Transmembrane</keyword>
<dbReference type="eggNOG" id="COG4585">
    <property type="taxonomic scope" value="Bacteria"/>
</dbReference>
<keyword evidence="6" id="KW-0418">Kinase</keyword>
<dbReference type="InterPro" id="IPR011712">
    <property type="entry name" value="Sig_transdc_His_kin_sub3_dim/P"/>
</dbReference>
<dbReference type="GO" id="GO:0016020">
    <property type="term" value="C:membrane"/>
    <property type="evidence" value="ECO:0007669"/>
    <property type="project" value="InterPro"/>
</dbReference>
<comment type="caution">
    <text evidence="12">The sequence shown here is derived from an EMBL/GenBank/DDBJ whole genome shotgun (WGS) entry which is preliminary data.</text>
</comment>
<feature type="domain" description="Signal transduction histidine kinase subgroup 3 dimerisation and phosphoacceptor" evidence="11">
    <location>
        <begin position="464"/>
        <end position="532"/>
    </location>
</feature>
<keyword evidence="3" id="KW-0597">Phosphoprotein</keyword>
<keyword evidence="9" id="KW-0472">Membrane</keyword>
<keyword evidence="7" id="KW-0067">ATP-binding</keyword>
<keyword evidence="8" id="KW-0902">Two-component regulatory system</keyword>
<evidence type="ECO:0000313" key="12">
    <source>
        <dbReference type="EMBL" id="KGN37749.1"/>
    </source>
</evidence>
<dbReference type="GO" id="GO:0046983">
    <property type="term" value="F:protein dimerization activity"/>
    <property type="evidence" value="ECO:0007669"/>
    <property type="project" value="InterPro"/>
</dbReference>
<reference evidence="12 13" key="1">
    <citation type="submission" date="2013-08" db="EMBL/GenBank/DDBJ databases">
        <title>The genome sequence of Knoellia subterranea.</title>
        <authorList>
            <person name="Zhu W."/>
            <person name="Wang G."/>
        </authorList>
    </citation>
    <scope>NUCLEOTIDE SEQUENCE [LARGE SCALE GENOMIC DNA]</scope>
    <source>
        <strain evidence="12 13">KCTC 19937</strain>
    </source>
</reference>
<dbReference type="PANTHER" id="PTHR24421">
    <property type="entry name" value="NITRATE/NITRITE SENSOR PROTEIN NARX-RELATED"/>
    <property type="match status" value="1"/>
</dbReference>
<dbReference type="Gene3D" id="1.20.5.1930">
    <property type="match status" value="1"/>
</dbReference>
<feature type="transmembrane region" description="Helical" evidence="9">
    <location>
        <begin position="63"/>
        <end position="81"/>
    </location>
</feature>
<evidence type="ECO:0000256" key="9">
    <source>
        <dbReference type="SAM" id="Phobius"/>
    </source>
</evidence>
<dbReference type="Pfam" id="PF07730">
    <property type="entry name" value="HisKA_3"/>
    <property type="match status" value="1"/>
</dbReference>
<feature type="transmembrane region" description="Helical" evidence="9">
    <location>
        <begin position="305"/>
        <end position="323"/>
    </location>
</feature>
<evidence type="ECO:0000259" key="10">
    <source>
        <dbReference type="Pfam" id="PF02518"/>
    </source>
</evidence>
<evidence type="ECO:0000256" key="6">
    <source>
        <dbReference type="ARBA" id="ARBA00022777"/>
    </source>
</evidence>
<evidence type="ECO:0000256" key="3">
    <source>
        <dbReference type="ARBA" id="ARBA00022553"/>
    </source>
</evidence>
<dbReference type="STRING" id="1385521.N803_11875"/>
<keyword evidence="4" id="KW-0808">Transferase</keyword>
<keyword evidence="5" id="KW-0547">Nucleotide-binding</keyword>
<evidence type="ECO:0000256" key="5">
    <source>
        <dbReference type="ARBA" id="ARBA00022741"/>
    </source>
</evidence>
<dbReference type="OrthoDB" id="227596at2"/>
<dbReference type="EC" id="2.7.13.3" evidence="2"/>
<feature type="transmembrane region" description="Helical" evidence="9">
    <location>
        <begin position="214"/>
        <end position="236"/>
    </location>
</feature>
<dbReference type="SUPFAM" id="SSF55874">
    <property type="entry name" value="ATPase domain of HSP90 chaperone/DNA topoisomerase II/histidine kinase"/>
    <property type="match status" value="1"/>
</dbReference>
<dbReference type="Proteomes" id="UP000030011">
    <property type="component" value="Unassembled WGS sequence"/>
</dbReference>
<evidence type="ECO:0000256" key="2">
    <source>
        <dbReference type="ARBA" id="ARBA00012438"/>
    </source>
</evidence>
<evidence type="ECO:0000256" key="4">
    <source>
        <dbReference type="ARBA" id="ARBA00022679"/>
    </source>
</evidence>
<dbReference type="AlphaFoldDB" id="A0A0A0JLV3"/>
<name>A0A0A0JLV3_9MICO</name>
<dbReference type="CDD" id="cd16917">
    <property type="entry name" value="HATPase_UhpB-NarQ-NarX-like"/>
    <property type="match status" value="1"/>
</dbReference>
<dbReference type="Gene3D" id="3.30.565.10">
    <property type="entry name" value="Histidine kinase-like ATPase, C-terminal domain"/>
    <property type="match status" value="1"/>
</dbReference>
<dbReference type="InterPro" id="IPR050482">
    <property type="entry name" value="Sensor_HK_TwoCompSys"/>
</dbReference>
<organism evidence="12 13">
    <name type="scientific">Knoellia subterranea KCTC 19937</name>
    <dbReference type="NCBI Taxonomy" id="1385521"/>
    <lineage>
        <taxon>Bacteria</taxon>
        <taxon>Bacillati</taxon>
        <taxon>Actinomycetota</taxon>
        <taxon>Actinomycetes</taxon>
        <taxon>Micrococcales</taxon>
        <taxon>Intrasporangiaceae</taxon>
        <taxon>Knoellia</taxon>
    </lineage>
</organism>
<feature type="transmembrane region" description="Helical" evidence="9">
    <location>
        <begin position="242"/>
        <end position="260"/>
    </location>
</feature>
<dbReference type="InterPro" id="IPR003594">
    <property type="entry name" value="HATPase_dom"/>
</dbReference>
<evidence type="ECO:0000256" key="7">
    <source>
        <dbReference type="ARBA" id="ARBA00022840"/>
    </source>
</evidence>
<feature type="domain" description="Histidine kinase/HSP90-like ATPase" evidence="10">
    <location>
        <begin position="568"/>
        <end position="650"/>
    </location>
</feature>
<dbReference type="Pfam" id="PF02518">
    <property type="entry name" value="HATPase_c"/>
    <property type="match status" value="1"/>
</dbReference>
<dbReference type="GO" id="GO:0000155">
    <property type="term" value="F:phosphorelay sensor kinase activity"/>
    <property type="evidence" value="ECO:0007669"/>
    <property type="project" value="InterPro"/>
</dbReference>
<sequence length="653" mass="68801">MARAKLWTVALWVATTVLAALAIWASVVAGTRFDLGILVLALLTAAVPLTAGWLVIRHDPDNWVGTCLTAAATAIVLIVAHGTWQEVLAVDPGALPASPELFALTQGVWMAWFVPYALAVALFPDGRPWGRLGRFSVAALLLVPVAFAPLTAVIPEPYMPPLEDWPHPFGTHPIGYLSLALLPVFLVALVGSAWSLWQRHRATTNPQARVQMRWMLLASAILPLTLVLCWVGYLVTGGPGPVVVGLVAMNVAIPAAALVAMLRHDLYDVDRAIVLTGAYAVLALLVVGGYAGVSGVLGRAVGADSVTAAVVATVVVMVALLPVRSLLLRVLGRWLHPRRQAGLRAVSELAERVNAGTDEPERLEAVLRNALRDNGLRVGYRRPGGTAYVDLEGGDVPADGGHLITTLGHPVAVVAPGPGSTVPADVVAAAGLLADSVRLRIELATALAEVEASRQRIVRAGYEERRRLEMDLHDGAQQQLVSLGMRLRVAQRHVRAGQEVDVDALVERAIGEISDAVGELRSIAHGLRPSSLDDGLPAALDNLTRSSALPVDVTYAAGSLPDHVSLTAYYVASEAVTNAVKHAAATRVSIDVDHDDDQLRIVVRDNGSGGAKVIPGSGLARLQDRVHALGGALVVQSRDVAGTHVEAVIPCAS</sequence>
<feature type="transmembrane region" description="Helical" evidence="9">
    <location>
        <begin position="272"/>
        <end position="293"/>
    </location>
</feature>
<proteinExistence type="predicted"/>
<keyword evidence="9" id="KW-1133">Transmembrane helix</keyword>
<dbReference type="InterPro" id="IPR036890">
    <property type="entry name" value="HATPase_C_sf"/>
</dbReference>
<dbReference type="EMBL" id="AVPK01000004">
    <property type="protein sequence ID" value="KGN37749.1"/>
    <property type="molecule type" value="Genomic_DNA"/>
</dbReference>
<accession>A0A0A0JLV3</accession>
<dbReference type="GO" id="GO:0005524">
    <property type="term" value="F:ATP binding"/>
    <property type="evidence" value="ECO:0007669"/>
    <property type="project" value="UniProtKB-KW"/>
</dbReference>
<gene>
    <name evidence="12" type="ORF">N803_11875</name>
</gene>